<dbReference type="Proteomes" id="UP000251251">
    <property type="component" value="Segment"/>
</dbReference>
<protein>
    <submittedName>
        <fullName evidence="1">Uncharacterized protein</fullName>
    </submittedName>
</protein>
<keyword evidence="2" id="KW-1185">Reference proteome</keyword>
<sequence>MKKNKEYIVYKNVVKGLVRYVAQYDEHIIITPENGLYELVRLVYEFRESGYLVPLILYGLEIEKIEEGFKIWHM</sequence>
<evidence type="ECO:0000313" key="1">
    <source>
        <dbReference type="EMBL" id="ARQ94848.1"/>
    </source>
</evidence>
<accession>A0A2Z2GLK9</accession>
<dbReference type="EMBL" id="KY888143">
    <property type="protein sequence ID" value="ARQ94848.1"/>
    <property type="molecule type" value="Genomic_DNA"/>
</dbReference>
<organism evidence="1 2">
    <name type="scientific">Lactococcus phage PLgW-1</name>
    <dbReference type="NCBI Taxonomy" id="1983536"/>
    <lineage>
        <taxon>Viruses</taxon>
        <taxon>Duplodnaviria</taxon>
        <taxon>Heunggongvirae</taxon>
        <taxon>Uroviricota</taxon>
        <taxon>Caudoviricetes</taxon>
        <taxon>Uwajimavirus</taxon>
        <taxon>Uwajimavirus PLgW1</taxon>
    </lineage>
</organism>
<proteinExistence type="predicted"/>
<reference evidence="1" key="1">
    <citation type="submission" date="2017-04" db="EMBL/GenBank/DDBJ databases">
        <title>Genome sequence and comparative analysis of three virulent Lactococcus garvieae phages, novel phages with genome architecture linking the 936 group phages of Lactococcus lactis.</title>
        <authorList>
            <person name="Hoai T.D."/>
            <person name="Nishiki I."/>
            <person name="Yoshida T."/>
            <person name="Nakai T."/>
        </authorList>
    </citation>
    <scope>NUCLEOTIDE SEQUENCE [LARGE SCALE GENOMIC DNA]</scope>
</reference>
<name>A0A2Z2GLK9_9CAUD</name>
<evidence type="ECO:0000313" key="2">
    <source>
        <dbReference type="Proteomes" id="UP000251251"/>
    </source>
</evidence>
<gene>
    <name evidence="1" type="ORF">PLgW1_37</name>
</gene>